<dbReference type="EMBL" id="MVIC01000016">
    <property type="protein sequence ID" value="ORB14596.1"/>
    <property type="molecule type" value="Genomic_DNA"/>
</dbReference>
<evidence type="ECO:0000313" key="7">
    <source>
        <dbReference type="Proteomes" id="UP000466894"/>
    </source>
</evidence>
<name>A0A7I7PHJ6_9MYCO</name>
<sequence>MDWMMFPPEFNSARMYAGQGSGSMLAAAAAWNGLAAELEMAASSYQSVVSGLTAGPWLGPSSIAMAGAAAIYVGWMHATAAQAAETGGHAMMAASAFEAAHAATVPPPVIAANRALLMALVATNFLGQNTPAIMATEAHYMEMWAQDAAAMFTYAATSAAITAKVTPWLPATQNTNLGGLAAQHAAAAGAAVGAAGTHAQTIAMGSQVLSAVPQALQSAASPAASSSSGTGVLGGLLSSSMAQSLLLQWANPATLSLLIYPATYGLMLPTQMMGTFWQMAHTGVAAPIVGGIGANAAKPLQLMLPRLGGLGPSAAPAVAAGMGQANSLGALSVPQSWTAATTVPAPMLGGVPLASPSALAATEFGAGSGYPMLFGGLPRAAAAGAGGTGGSKYGARASSVVARPPAAGYPPLPESPPTPAAGLPPAVPGYRPAIVYLPTNGHAQLPTNGHAPVDALADV</sequence>
<organism evidence="4 7">
    <name type="scientific">Mycobacterium noviomagense</name>
    <dbReference type="NCBI Taxonomy" id="459858"/>
    <lineage>
        <taxon>Bacteria</taxon>
        <taxon>Bacillati</taxon>
        <taxon>Actinomycetota</taxon>
        <taxon>Actinomycetes</taxon>
        <taxon>Mycobacteriales</taxon>
        <taxon>Mycobacteriaceae</taxon>
        <taxon>Mycobacterium</taxon>
    </lineage>
</organism>
<evidence type="ECO:0000313" key="6">
    <source>
        <dbReference type="Proteomes" id="UP000192374"/>
    </source>
</evidence>
<dbReference type="FunFam" id="1.20.1260.20:FF:000001">
    <property type="entry name" value="PPE family protein PPE41"/>
    <property type="match status" value="1"/>
</dbReference>
<proteinExistence type="inferred from homology"/>
<keyword evidence="6" id="KW-1185">Reference proteome</keyword>
<dbReference type="InterPro" id="IPR038332">
    <property type="entry name" value="PPE_sf"/>
</dbReference>
<evidence type="ECO:0000259" key="2">
    <source>
        <dbReference type="Pfam" id="PF00823"/>
    </source>
</evidence>
<gene>
    <name evidence="4" type="primary">PPE32_1</name>
    <name evidence="5" type="ORF">BST37_10595</name>
    <name evidence="4" type="ORF">MNVI_33080</name>
</gene>
<dbReference type="PANTHER" id="PTHR46766:SF1">
    <property type="entry name" value="GLUTAMINE-RICH PROTEIN 2"/>
    <property type="match status" value="1"/>
</dbReference>
<dbReference type="Gene3D" id="1.20.1260.20">
    <property type="entry name" value="PPE superfamily"/>
    <property type="match status" value="1"/>
</dbReference>
<feature type="domain" description="PPE" evidence="2">
    <location>
        <begin position="2"/>
        <end position="164"/>
    </location>
</feature>
<evidence type="ECO:0000259" key="3">
    <source>
        <dbReference type="Pfam" id="PF12484"/>
    </source>
</evidence>
<dbReference type="Pfam" id="PF00823">
    <property type="entry name" value="PPE"/>
    <property type="match status" value="1"/>
</dbReference>
<accession>A0A7I7PHJ6</accession>
<dbReference type="KEGG" id="mnv:MNVI_33080"/>
<reference evidence="4 7" key="2">
    <citation type="journal article" date="2019" name="Emerg. Microbes Infect.">
        <title>Comprehensive subspecies identification of 175 nontuberculous mycobacteria species based on 7547 genomic profiles.</title>
        <authorList>
            <person name="Matsumoto Y."/>
            <person name="Kinjo T."/>
            <person name="Motooka D."/>
            <person name="Nabeya D."/>
            <person name="Jung N."/>
            <person name="Uechi K."/>
            <person name="Horii T."/>
            <person name="Iida T."/>
            <person name="Fujita J."/>
            <person name="Nakamura S."/>
        </authorList>
    </citation>
    <scope>NUCLEOTIDE SEQUENCE [LARGE SCALE GENOMIC DNA]</scope>
    <source>
        <strain evidence="4 7">JCM 16367</strain>
    </source>
</reference>
<evidence type="ECO:0000256" key="1">
    <source>
        <dbReference type="ARBA" id="ARBA00010652"/>
    </source>
</evidence>
<dbReference type="Proteomes" id="UP000466894">
    <property type="component" value="Chromosome"/>
</dbReference>
<dbReference type="AlphaFoldDB" id="A0A7I7PHJ6"/>
<dbReference type="OrthoDB" id="4721978at2"/>
<feature type="domain" description="PPE family C-terminal" evidence="3">
    <location>
        <begin position="319"/>
        <end position="404"/>
    </location>
</feature>
<dbReference type="GO" id="GO:0052572">
    <property type="term" value="P:response to host immune response"/>
    <property type="evidence" value="ECO:0007669"/>
    <property type="project" value="TreeGrafter"/>
</dbReference>
<dbReference type="RefSeq" id="WP_083087672.1">
    <property type="nucleotide sequence ID" value="NZ_AP022583.1"/>
</dbReference>
<reference evidence="4" key="3">
    <citation type="submission" date="2020-02" db="EMBL/GenBank/DDBJ databases">
        <authorList>
            <person name="Matsumoto Y."/>
            <person name="Motooka D."/>
            <person name="Nakamura S."/>
        </authorList>
    </citation>
    <scope>NUCLEOTIDE SEQUENCE</scope>
    <source>
        <strain evidence="4">JCM 16367</strain>
    </source>
</reference>
<dbReference type="InterPro" id="IPR000030">
    <property type="entry name" value="PPE_dom"/>
</dbReference>
<dbReference type="SUPFAM" id="SSF140459">
    <property type="entry name" value="PE/PPE dimer-like"/>
    <property type="match status" value="1"/>
</dbReference>
<dbReference type="InterPro" id="IPR022171">
    <property type="entry name" value="PPE_C"/>
</dbReference>
<evidence type="ECO:0000313" key="5">
    <source>
        <dbReference type="EMBL" id="ORB14596.1"/>
    </source>
</evidence>
<protein>
    <submittedName>
        <fullName evidence="4">Putative PPE family protein PPE32</fullName>
    </submittedName>
</protein>
<dbReference type="EMBL" id="AP022583">
    <property type="protein sequence ID" value="BBY07990.1"/>
    <property type="molecule type" value="Genomic_DNA"/>
</dbReference>
<comment type="similarity">
    <text evidence="1">Belongs to the mycobacterial PPE family.</text>
</comment>
<reference evidence="5 6" key="1">
    <citation type="submission" date="2017-02" db="EMBL/GenBank/DDBJ databases">
        <title>The new phylogeny of genus Mycobacterium.</title>
        <authorList>
            <person name="Tortoli E."/>
            <person name="Trovato A."/>
            <person name="Cirillo D.M."/>
        </authorList>
    </citation>
    <scope>NUCLEOTIDE SEQUENCE [LARGE SCALE GENOMIC DNA]</scope>
    <source>
        <strain evidence="5 6">DSM 45145</strain>
    </source>
</reference>
<dbReference type="PANTHER" id="PTHR46766">
    <property type="entry name" value="GLUTAMINE-RICH PROTEIN 2"/>
    <property type="match status" value="1"/>
</dbReference>
<dbReference type="Proteomes" id="UP000192374">
    <property type="component" value="Unassembled WGS sequence"/>
</dbReference>
<dbReference type="Pfam" id="PF12484">
    <property type="entry name" value="PPE-SVP"/>
    <property type="match status" value="1"/>
</dbReference>
<evidence type="ECO:0000313" key="4">
    <source>
        <dbReference type="EMBL" id="BBY07990.1"/>
    </source>
</evidence>